<keyword evidence="8" id="KW-0594">Phospholipid biosynthesis</keyword>
<keyword evidence="9" id="KW-1208">Phospholipid metabolism</keyword>
<evidence type="ECO:0000256" key="5">
    <source>
        <dbReference type="ARBA" id="ARBA00023002"/>
    </source>
</evidence>
<dbReference type="InterPro" id="IPR016205">
    <property type="entry name" value="Glycerol_DH"/>
</dbReference>
<keyword evidence="11" id="KW-1185">Reference proteome</keyword>
<dbReference type="GO" id="GO:0046872">
    <property type="term" value="F:metal ion binding"/>
    <property type="evidence" value="ECO:0007669"/>
    <property type="project" value="UniProtKB-KW"/>
</dbReference>
<evidence type="ECO:0000313" key="11">
    <source>
        <dbReference type="Proteomes" id="UP000245283"/>
    </source>
</evidence>
<organism evidence="10 11">
    <name type="scientific">Ancrocorticia populi</name>
    <dbReference type="NCBI Taxonomy" id="2175228"/>
    <lineage>
        <taxon>Bacteria</taxon>
        <taxon>Bacillati</taxon>
        <taxon>Actinomycetota</taxon>
        <taxon>Actinomycetes</taxon>
        <taxon>Actinomycetales</taxon>
        <taxon>Actinomycetaceae</taxon>
        <taxon>Ancrocorticia</taxon>
    </lineage>
</organism>
<reference evidence="11" key="1">
    <citation type="submission" date="2018-05" db="EMBL/GenBank/DDBJ databases">
        <authorList>
            <person name="Li Y."/>
        </authorList>
    </citation>
    <scope>NUCLEOTIDE SEQUENCE [LARGE SCALE GENOMIC DNA]</scope>
    <source>
        <strain evidence="11">sk1b4</strain>
    </source>
</reference>
<sequence length="447" mass="47299">MSTAIVDEALKQAESTKVISVGRGVINQAGSTFVDGLLGDRPCLLVADERTWAAAGATLAEELKAAGATLVDPLIYPGQPTLYASYDHAEEIREELRRTGALAIAIGSGTLNDLAKLASGELEQPYGVLATAASMDGYSGFGAPMTRGGLKITMPCPAPRVVVFDLDVAAAAPAPMAASGYGDLSAKIPAGADWILADAAGVDAIHPLAWKLVQGGVQEALSRPSDLAAGIPEAYEGLCNGLIMSGLAMQVAGGTRPASGAEHYFSHLWELDHLGAELDPPLSHGFKVAIGTLAMAAFYEKFLARNIGATDLDAVISRWPSWEEVEADIRTTMSGALIDKGIAETKEKYVDADGLRQRLTPIVSNWPVLNERIARQLVPARELQTMLGQAGTPTRPEDIGLTPAAVKDAFPRAMYYRSRYTVLDVARELGIFNELVDEVFAPGGIWD</sequence>
<gene>
    <name evidence="10" type="ORF">DD236_00300</name>
</gene>
<keyword evidence="6" id="KW-0520">NAD</keyword>
<keyword evidence="3" id="KW-0479">Metal-binding</keyword>
<evidence type="ECO:0000256" key="7">
    <source>
        <dbReference type="ARBA" id="ARBA00023098"/>
    </source>
</evidence>
<evidence type="ECO:0000256" key="4">
    <source>
        <dbReference type="ARBA" id="ARBA00022857"/>
    </source>
</evidence>
<dbReference type="CDD" id="cd08175">
    <property type="entry name" value="G1PDH"/>
    <property type="match status" value="1"/>
</dbReference>
<dbReference type="Gene3D" id="1.20.1090.10">
    <property type="entry name" value="Dehydroquinate synthase-like - alpha domain"/>
    <property type="match status" value="1"/>
</dbReference>
<dbReference type="PANTHER" id="PTHR43616">
    <property type="entry name" value="GLYCEROL DEHYDROGENASE"/>
    <property type="match status" value="1"/>
</dbReference>
<keyword evidence="1" id="KW-0963">Cytoplasm</keyword>
<evidence type="ECO:0000256" key="3">
    <source>
        <dbReference type="ARBA" id="ARBA00022723"/>
    </source>
</evidence>
<evidence type="ECO:0000256" key="6">
    <source>
        <dbReference type="ARBA" id="ARBA00023027"/>
    </source>
</evidence>
<dbReference type="InterPro" id="IPR032837">
    <property type="entry name" value="G1PDH"/>
</dbReference>
<dbReference type="OrthoDB" id="5198708at2"/>
<evidence type="ECO:0000256" key="9">
    <source>
        <dbReference type="ARBA" id="ARBA00023264"/>
    </source>
</evidence>
<accession>A0A2V1K8U9</accession>
<proteinExistence type="predicted"/>
<dbReference type="SUPFAM" id="SSF56796">
    <property type="entry name" value="Dehydroquinate synthase-like"/>
    <property type="match status" value="1"/>
</dbReference>
<dbReference type="EMBL" id="QETB01000001">
    <property type="protein sequence ID" value="PWF26895.1"/>
    <property type="molecule type" value="Genomic_DNA"/>
</dbReference>
<evidence type="ECO:0000256" key="2">
    <source>
        <dbReference type="ARBA" id="ARBA00022516"/>
    </source>
</evidence>
<keyword evidence="5" id="KW-0560">Oxidoreductase</keyword>
<evidence type="ECO:0000256" key="8">
    <source>
        <dbReference type="ARBA" id="ARBA00023209"/>
    </source>
</evidence>
<keyword evidence="4" id="KW-0521">NADP</keyword>
<dbReference type="Pfam" id="PF13685">
    <property type="entry name" value="Fe-ADH_2"/>
    <property type="match status" value="1"/>
</dbReference>
<keyword evidence="2" id="KW-0444">Lipid biosynthesis</keyword>
<dbReference type="GO" id="GO:0016614">
    <property type="term" value="F:oxidoreductase activity, acting on CH-OH group of donors"/>
    <property type="evidence" value="ECO:0007669"/>
    <property type="project" value="InterPro"/>
</dbReference>
<evidence type="ECO:0000256" key="1">
    <source>
        <dbReference type="ARBA" id="ARBA00022490"/>
    </source>
</evidence>
<dbReference type="AlphaFoldDB" id="A0A2V1K8U9"/>
<dbReference type="GO" id="GO:0008654">
    <property type="term" value="P:phospholipid biosynthetic process"/>
    <property type="evidence" value="ECO:0007669"/>
    <property type="project" value="UniProtKB-KW"/>
</dbReference>
<dbReference type="Gene3D" id="3.40.50.1970">
    <property type="match status" value="1"/>
</dbReference>
<dbReference type="RefSeq" id="WP_109092396.1">
    <property type="nucleotide sequence ID" value="NZ_QETB01000001.1"/>
</dbReference>
<comment type="caution">
    <text evidence="10">The sequence shown here is derived from an EMBL/GenBank/DDBJ whole genome shotgun (WGS) entry which is preliminary data.</text>
</comment>
<dbReference type="PANTHER" id="PTHR43616:SF5">
    <property type="entry name" value="GLYCEROL DEHYDROGENASE 1"/>
    <property type="match status" value="1"/>
</dbReference>
<protein>
    <submittedName>
        <fullName evidence="10">sn-glycerol-1-phosphate dehydrogenase</fullName>
    </submittedName>
</protein>
<dbReference type="Proteomes" id="UP000245283">
    <property type="component" value="Unassembled WGS sequence"/>
</dbReference>
<evidence type="ECO:0000313" key="10">
    <source>
        <dbReference type="EMBL" id="PWF26895.1"/>
    </source>
</evidence>
<name>A0A2V1K8U9_9ACTO</name>
<keyword evidence="7" id="KW-0443">Lipid metabolism</keyword>